<accession>A0A7X0C7I1</accession>
<dbReference type="Pfam" id="PF17765">
    <property type="entry name" value="MLTR_LBD"/>
    <property type="match status" value="1"/>
</dbReference>
<dbReference type="InterPro" id="IPR010982">
    <property type="entry name" value="Lambda_DNA-bd_dom_sf"/>
</dbReference>
<feature type="domain" description="HTH cro/C1-type" evidence="2">
    <location>
        <begin position="33"/>
        <end position="80"/>
    </location>
</feature>
<dbReference type="PANTHER" id="PTHR35010:SF2">
    <property type="entry name" value="BLL4672 PROTEIN"/>
    <property type="match status" value="1"/>
</dbReference>
<dbReference type="AlphaFoldDB" id="A0A7X0C7I1"/>
<dbReference type="SMART" id="SM00530">
    <property type="entry name" value="HTH_XRE"/>
    <property type="match status" value="1"/>
</dbReference>
<dbReference type="InterPro" id="IPR001387">
    <property type="entry name" value="Cro/C1-type_HTH"/>
</dbReference>
<comment type="caution">
    <text evidence="3">The sequence shown here is derived from an EMBL/GenBank/DDBJ whole genome shotgun (WGS) entry which is preliminary data.</text>
</comment>
<sequence length="306" mass="33307">MTEFGKFLLARRGGIRPADVGLPAGTGTRRTPGLRREELAALAGVSIDYYVRLERGKETRPSPSVVEALADALRLTEEERGFLRELAARAARRAPAPRPLPSRRVRPTVRQLLETLRPNPAYVVSRTYDLLAANPGGLRLLHGIADWPEPQRNTVRYTFLHPAARELWTDWEQKAKGCVAQLRAIAGTDPDAPDLASLVGELIVKSPDFNRLWERYEVRTIGDGKKTLRHPEVGTMTLSHEGLSLNRAQGQRLVVYMAPPGSPDHDAMTLLDLAASGASGDSGDGETAPVAPSRGVPSRIDAPGAK</sequence>
<dbReference type="PROSITE" id="PS50943">
    <property type="entry name" value="HTH_CROC1"/>
    <property type="match status" value="1"/>
</dbReference>
<dbReference type="CDD" id="cd00093">
    <property type="entry name" value="HTH_XRE"/>
    <property type="match status" value="1"/>
</dbReference>
<dbReference type="GO" id="GO:0003677">
    <property type="term" value="F:DNA binding"/>
    <property type="evidence" value="ECO:0007669"/>
    <property type="project" value="InterPro"/>
</dbReference>
<dbReference type="PANTHER" id="PTHR35010">
    <property type="entry name" value="BLL4672 PROTEIN-RELATED"/>
    <property type="match status" value="1"/>
</dbReference>
<dbReference type="SUPFAM" id="SSF47413">
    <property type="entry name" value="lambda repressor-like DNA-binding domains"/>
    <property type="match status" value="1"/>
</dbReference>
<organism evidence="3 4">
    <name type="scientific">Nonomuraea muscovyensis</name>
    <dbReference type="NCBI Taxonomy" id="1124761"/>
    <lineage>
        <taxon>Bacteria</taxon>
        <taxon>Bacillati</taxon>
        <taxon>Actinomycetota</taxon>
        <taxon>Actinomycetes</taxon>
        <taxon>Streptosporangiales</taxon>
        <taxon>Streptosporangiaceae</taxon>
        <taxon>Nonomuraea</taxon>
    </lineage>
</organism>
<dbReference type="Proteomes" id="UP000583800">
    <property type="component" value="Unassembled WGS sequence"/>
</dbReference>
<feature type="region of interest" description="Disordered" evidence="1">
    <location>
        <begin position="275"/>
        <end position="306"/>
    </location>
</feature>
<proteinExistence type="predicted"/>
<reference evidence="3 4" key="1">
    <citation type="submission" date="2020-08" db="EMBL/GenBank/DDBJ databases">
        <title>Sequencing the genomes of 1000 actinobacteria strains.</title>
        <authorList>
            <person name="Klenk H.-P."/>
        </authorList>
    </citation>
    <scope>NUCLEOTIDE SEQUENCE [LARGE SCALE GENOMIC DNA]</scope>
    <source>
        <strain evidence="3 4">DSM 45913</strain>
    </source>
</reference>
<dbReference type="Gene3D" id="3.30.450.180">
    <property type="match status" value="1"/>
</dbReference>
<dbReference type="InterPro" id="IPR041413">
    <property type="entry name" value="MLTR_LBD"/>
</dbReference>
<evidence type="ECO:0000313" key="4">
    <source>
        <dbReference type="Proteomes" id="UP000583800"/>
    </source>
</evidence>
<evidence type="ECO:0000313" key="3">
    <source>
        <dbReference type="EMBL" id="MBB6348194.1"/>
    </source>
</evidence>
<dbReference type="RefSeq" id="WP_185086004.1">
    <property type="nucleotide sequence ID" value="NZ_JACHJB010000002.1"/>
</dbReference>
<name>A0A7X0C7I1_9ACTN</name>
<dbReference type="Pfam" id="PF13560">
    <property type="entry name" value="HTH_31"/>
    <property type="match status" value="1"/>
</dbReference>
<evidence type="ECO:0000259" key="2">
    <source>
        <dbReference type="PROSITE" id="PS50943"/>
    </source>
</evidence>
<dbReference type="EMBL" id="JACHJB010000002">
    <property type="protein sequence ID" value="MBB6348194.1"/>
    <property type="molecule type" value="Genomic_DNA"/>
</dbReference>
<keyword evidence="4" id="KW-1185">Reference proteome</keyword>
<evidence type="ECO:0000256" key="1">
    <source>
        <dbReference type="SAM" id="MobiDB-lite"/>
    </source>
</evidence>
<gene>
    <name evidence="3" type="ORF">FHU36_004739</name>
</gene>
<dbReference type="Gene3D" id="1.10.260.40">
    <property type="entry name" value="lambda repressor-like DNA-binding domains"/>
    <property type="match status" value="1"/>
</dbReference>
<protein>
    <submittedName>
        <fullName evidence="3">Transcriptional regulator with XRE-family HTH domain</fullName>
    </submittedName>
</protein>